<feature type="transmembrane region" description="Helical" evidence="7">
    <location>
        <begin position="283"/>
        <end position="308"/>
    </location>
</feature>
<sequence length="614" mass="66070">MHFNLGVGDAVVMAVLFGLTVAKGLWVSWQANRRDGSGDGLQSNDFFLASRSMPWWAVGLSIFASNIGTEHFVGQAGAAAEGGLAVAIYEWSAGLLIYFLGFGLAPLYLGLDLTTTPQWFETRFNTECRMVLAFVSIVAYVVTKIAASLFAGALLFEVMLGISMWTSVPFILAFTAVYAASGGLKAVMYTDVGQATIFILGGVVGMVFSFGQIGGFSGLVDTLEVNGLSQMMRTIRPISDPQYPVTGMLLSQPLCSCWYWCVDQTMVQRILSAKGVPHARKGCLLAGYLKILPPFLMVFPGLIARAFYEECQRTNGELYTDWCHANLADGNHSSRAYPYLIAKMFPDGLRGLLIVSMVLAMMSSLDSVFNCLSTIFTYDIYQRFLNPSASQRRQIWVGRLVTFGAACCGFAWLPMIASSADGLYLTTQSAQTHMAPTLVAVFLVGLFWPRANGAGALAGMTVGFTAGIARFTATKLVLCKPEDVWSIACMNFNHMGLILLVLTGFTTVAVSLVTKAPEAKCLDGTTWWTSRTPKDLESKASLCDLIAGALLLAVLLGLIFSFGSELISGALLAPIGVGCAAVIFLGGLFVSRRPTSTRSESFSDLQPTPKAEEG</sequence>
<dbReference type="Gene3D" id="1.20.1730.10">
    <property type="entry name" value="Sodium/glucose cotransporter"/>
    <property type="match status" value="1"/>
</dbReference>
<comment type="caution">
    <text evidence="8">The sequence shown here is derived from an EMBL/GenBank/DDBJ whole genome shotgun (WGS) entry which is preliminary data.</text>
</comment>
<evidence type="ECO:0000256" key="3">
    <source>
        <dbReference type="ARBA" id="ARBA00022692"/>
    </source>
</evidence>
<comment type="subcellular location">
    <subcellularLocation>
        <location evidence="1">Membrane</location>
        <topology evidence="1">Multi-pass membrane protein</topology>
    </subcellularLocation>
</comment>
<feature type="transmembrane region" description="Helical" evidence="7">
    <location>
        <begin position="396"/>
        <end position="417"/>
    </location>
</feature>
<feature type="transmembrane region" description="Helical" evidence="7">
    <location>
        <begin position="243"/>
        <end position="262"/>
    </location>
</feature>
<dbReference type="Proteomes" id="UP001642464">
    <property type="component" value="Unassembled WGS sequence"/>
</dbReference>
<reference evidence="8 9" key="1">
    <citation type="submission" date="2024-02" db="EMBL/GenBank/DDBJ databases">
        <authorList>
            <person name="Chen Y."/>
            <person name="Shah S."/>
            <person name="Dougan E. K."/>
            <person name="Thang M."/>
            <person name="Chan C."/>
        </authorList>
    </citation>
    <scope>NUCLEOTIDE SEQUENCE [LARGE SCALE GENOMIC DNA]</scope>
</reference>
<keyword evidence="4 7" id="KW-1133">Transmembrane helix</keyword>
<feature type="transmembrane region" description="Helical" evidence="7">
    <location>
        <begin position="6"/>
        <end position="26"/>
    </location>
</feature>
<gene>
    <name evidence="8" type="ORF">SCF082_LOCUS6977</name>
</gene>
<evidence type="ECO:0000256" key="6">
    <source>
        <dbReference type="RuleBase" id="RU362091"/>
    </source>
</evidence>
<evidence type="ECO:0000256" key="1">
    <source>
        <dbReference type="ARBA" id="ARBA00004141"/>
    </source>
</evidence>
<protein>
    <submittedName>
        <fullName evidence="8">Sodium/myo-inositol cotransporter (Na(+)/myo-inositol cotransporter) (Sodium/myo-inositol transporter 1) (SMIT1) (Solute carrier family 5 member 3)</fullName>
    </submittedName>
</protein>
<feature type="transmembrane region" description="Helical" evidence="7">
    <location>
        <begin position="455"/>
        <end position="473"/>
    </location>
</feature>
<dbReference type="EMBL" id="CAXAMM010003891">
    <property type="protein sequence ID" value="CAK9001560.1"/>
    <property type="molecule type" value="Genomic_DNA"/>
</dbReference>
<dbReference type="InterPro" id="IPR001734">
    <property type="entry name" value="Na/solute_symporter"/>
</dbReference>
<evidence type="ECO:0000256" key="4">
    <source>
        <dbReference type="ARBA" id="ARBA00022989"/>
    </source>
</evidence>
<feature type="transmembrane region" description="Helical" evidence="7">
    <location>
        <begin position="352"/>
        <end position="376"/>
    </location>
</feature>
<feature type="transmembrane region" description="Helical" evidence="7">
    <location>
        <begin position="192"/>
        <end position="213"/>
    </location>
</feature>
<feature type="transmembrane region" description="Helical" evidence="7">
    <location>
        <begin position="130"/>
        <end position="156"/>
    </location>
</feature>
<keyword evidence="9" id="KW-1185">Reference proteome</keyword>
<feature type="transmembrane region" description="Helical" evidence="7">
    <location>
        <begin position="429"/>
        <end position="448"/>
    </location>
</feature>
<feature type="transmembrane region" description="Helical" evidence="7">
    <location>
        <begin position="46"/>
        <end position="68"/>
    </location>
</feature>
<evidence type="ECO:0000256" key="2">
    <source>
        <dbReference type="ARBA" id="ARBA00006434"/>
    </source>
</evidence>
<name>A0ABP0IG45_9DINO</name>
<feature type="transmembrane region" description="Helical" evidence="7">
    <location>
        <begin position="566"/>
        <end position="590"/>
    </location>
</feature>
<organism evidence="8 9">
    <name type="scientific">Durusdinium trenchii</name>
    <dbReference type="NCBI Taxonomy" id="1381693"/>
    <lineage>
        <taxon>Eukaryota</taxon>
        <taxon>Sar</taxon>
        <taxon>Alveolata</taxon>
        <taxon>Dinophyceae</taxon>
        <taxon>Suessiales</taxon>
        <taxon>Symbiodiniaceae</taxon>
        <taxon>Durusdinium</taxon>
    </lineage>
</organism>
<dbReference type="InterPro" id="IPR038377">
    <property type="entry name" value="Na/Glc_symporter_sf"/>
</dbReference>
<evidence type="ECO:0000256" key="7">
    <source>
        <dbReference type="SAM" id="Phobius"/>
    </source>
</evidence>
<evidence type="ECO:0000313" key="9">
    <source>
        <dbReference type="Proteomes" id="UP001642464"/>
    </source>
</evidence>
<feature type="transmembrane region" description="Helical" evidence="7">
    <location>
        <begin position="540"/>
        <end position="560"/>
    </location>
</feature>
<proteinExistence type="inferred from homology"/>
<feature type="transmembrane region" description="Helical" evidence="7">
    <location>
        <begin position="88"/>
        <end position="109"/>
    </location>
</feature>
<feature type="transmembrane region" description="Helical" evidence="7">
    <location>
        <begin position="493"/>
        <end position="513"/>
    </location>
</feature>
<accession>A0ABP0IG45</accession>
<keyword evidence="5 7" id="KW-0472">Membrane</keyword>
<dbReference type="PANTHER" id="PTHR11819">
    <property type="entry name" value="SOLUTE CARRIER FAMILY 5"/>
    <property type="match status" value="1"/>
</dbReference>
<dbReference type="NCBIfam" id="TIGR00813">
    <property type="entry name" value="sss"/>
    <property type="match status" value="1"/>
</dbReference>
<dbReference type="PANTHER" id="PTHR11819:SF195">
    <property type="entry name" value="SODIUM_GLUCOSE COTRANSPORTER 4"/>
    <property type="match status" value="1"/>
</dbReference>
<comment type="similarity">
    <text evidence="2 6">Belongs to the sodium:solute symporter (SSF) (TC 2.A.21) family.</text>
</comment>
<keyword evidence="3 7" id="KW-0812">Transmembrane</keyword>
<feature type="transmembrane region" description="Helical" evidence="7">
    <location>
        <begin position="162"/>
        <end position="180"/>
    </location>
</feature>
<evidence type="ECO:0000313" key="8">
    <source>
        <dbReference type="EMBL" id="CAK9001560.1"/>
    </source>
</evidence>
<dbReference type="Pfam" id="PF00474">
    <property type="entry name" value="SSF"/>
    <property type="match status" value="1"/>
</dbReference>
<dbReference type="PROSITE" id="PS50283">
    <property type="entry name" value="NA_SOLUT_SYMP_3"/>
    <property type="match status" value="1"/>
</dbReference>
<evidence type="ECO:0000256" key="5">
    <source>
        <dbReference type="ARBA" id="ARBA00023136"/>
    </source>
</evidence>